<evidence type="ECO:0000313" key="2">
    <source>
        <dbReference type="Proteomes" id="UP000827872"/>
    </source>
</evidence>
<dbReference type="EMBL" id="CM037629">
    <property type="protein sequence ID" value="KAH7990838.1"/>
    <property type="molecule type" value="Genomic_DNA"/>
</dbReference>
<proteinExistence type="predicted"/>
<evidence type="ECO:0000313" key="1">
    <source>
        <dbReference type="EMBL" id="KAH7990838.1"/>
    </source>
</evidence>
<gene>
    <name evidence="1" type="ORF">K3G42_012001</name>
</gene>
<comment type="caution">
    <text evidence="1">The sequence shown here is derived from an EMBL/GenBank/DDBJ whole genome shotgun (WGS) entry which is preliminary data.</text>
</comment>
<name>A0ACB8EES5_9SAUR</name>
<dbReference type="Proteomes" id="UP000827872">
    <property type="component" value="Linkage Group LG16"/>
</dbReference>
<keyword evidence="2" id="KW-1185">Reference proteome</keyword>
<reference evidence="1" key="1">
    <citation type="submission" date="2021-08" db="EMBL/GenBank/DDBJ databases">
        <title>The first chromosome-level gecko genome reveals the dynamic sex chromosomes of Neotropical dwarf geckos (Sphaerodactylidae: Sphaerodactylus).</title>
        <authorList>
            <person name="Pinto B.J."/>
            <person name="Keating S.E."/>
            <person name="Gamble T."/>
        </authorList>
    </citation>
    <scope>NUCLEOTIDE SEQUENCE</scope>
    <source>
        <strain evidence="1">TG3544</strain>
    </source>
</reference>
<sequence length="327" mass="33689">MLAACHWPDAALVPPPPSAEPVRFRRHRRHCSGLRSFVSGAPAENGPEPVSDRRAEPWGRNRGRVRGHAGGRGADLHVAVGMPICITLNMQIPGAAPGSLPRHRRLFPEQGRDPGALSAAPPPPPGAPCSGGRRGMDRPVHRCPPGPAAPRPQRWPDSSLWGREGGAPWGAAAAAARPAFNWQRGRRRRRRSSQPLENTRGEAPTATAGRLERPPSPRAQPPAAKPLAKGRGEAVKGRGGQQTLSRAVGRGTAGASPPPLPPAPTWLRAGVGAPGARERHARDGAPPPSAALTSQAGVGVGRGRVAMGVGASAWVGAGLAGGSGKGG</sequence>
<accession>A0ACB8EES5</accession>
<organism evidence="1 2">
    <name type="scientific">Sphaerodactylus townsendi</name>
    <dbReference type="NCBI Taxonomy" id="933632"/>
    <lineage>
        <taxon>Eukaryota</taxon>
        <taxon>Metazoa</taxon>
        <taxon>Chordata</taxon>
        <taxon>Craniata</taxon>
        <taxon>Vertebrata</taxon>
        <taxon>Euteleostomi</taxon>
        <taxon>Lepidosauria</taxon>
        <taxon>Squamata</taxon>
        <taxon>Bifurcata</taxon>
        <taxon>Gekkota</taxon>
        <taxon>Sphaerodactylidae</taxon>
        <taxon>Sphaerodactylus</taxon>
    </lineage>
</organism>
<protein>
    <submittedName>
        <fullName evidence="1">Uncharacterized protein</fullName>
    </submittedName>
</protein>